<reference evidence="3 4" key="1">
    <citation type="submission" date="2015-01" db="EMBL/GenBank/DDBJ databases">
        <title>The Genome Sequence of Ochroconis gallopava CBS43764.</title>
        <authorList>
            <consortium name="The Broad Institute Genomics Platform"/>
            <person name="Cuomo C."/>
            <person name="de Hoog S."/>
            <person name="Gorbushina A."/>
            <person name="Stielow B."/>
            <person name="Teixiera M."/>
            <person name="Abouelleil A."/>
            <person name="Chapman S.B."/>
            <person name="Priest M."/>
            <person name="Young S.K."/>
            <person name="Wortman J."/>
            <person name="Nusbaum C."/>
            <person name="Birren B."/>
        </authorList>
    </citation>
    <scope>NUCLEOTIDE SEQUENCE [LARGE SCALE GENOMIC DNA]</scope>
    <source>
        <strain evidence="3 4">CBS 43764</strain>
    </source>
</reference>
<dbReference type="OrthoDB" id="4156595at2759"/>
<dbReference type="Proteomes" id="UP000053259">
    <property type="component" value="Unassembled WGS sequence"/>
</dbReference>
<evidence type="ECO:0000256" key="1">
    <source>
        <dbReference type="SAM" id="MobiDB-lite"/>
    </source>
</evidence>
<dbReference type="AlphaFoldDB" id="A0A0D1XHF3"/>
<evidence type="ECO:0000256" key="2">
    <source>
        <dbReference type="SAM" id="Phobius"/>
    </source>
</evidence>
<keyword evidence="4" id="KW-1185">Reference proteome</keyword>
<accession>A0A0D1XHF3</accession>
<dbReference type="RefSeq" id="XP_016211525.1">
    <property type="nucleotide sequence ID" value="XM_016360539.1"/>
</dbReference>
<keyword evidence="2" id="KW-0812">Transmembrane</keyword>
<name>A0A0D1XHF3_9PEZI</name>
<keyword evidence="2" id="KW-1133">Transmembrane helix</keyword>
<feature type="compositionally biased region" description="Polar residues" evidence="1">
    <location>
        <begin position="47"/>
        <end position="60"/>
    </location>
</feature>
<organism evidence="3 4">
    <name type="scientific">Verruconis gallopava</name>
    <dbReference type="NCBI Taxonomy" id="253628"/>
    <lineage>
        <taxon>Eukaryota</taxon>
        <taxon>Fungi</taxon>
        <taxon>Dikarya</taxon>
        <taxon>Ascomycota</taxon>
        <taxon>Pezizomycotina</taxon>
        <taxon>Dothideomycetes</taxon>
        <taxon>Pleosporomycetidae</taxon>
        <taxon>Venturiales</taxon>
        <taxon>Sympoventuriaceae</taxon>
        <taxon>Verruconis</taxon>
    </lineage>
</organism>
<evidence type="ECO:0000313" key="4">
    <source>
        <dbReference type="Proteomes" id="UP000053259"/>
    </source>
</evidence>
<dbReference type="HOGENOM" id="CLU_079673_0_0_1"/>
<feature type="region of interest" description="Disordered" evidence="1">
    <location>
        <begin position="134"/>
        <end position="158"/>
    </location>
</feature>
<dbReference type="GeneID" id="27314814"/>
<dbReference type="VEuPathDB" id="FungiDB:PV09_06841"/>
<evidence type="ECO:0000313" key="3">
    <source>
        <dbReference type="EMBL" id="KIW01656.1"/>
    </source>
</evidence>
<proteinExistence type="predicted"/>
<dbReference type="EMBL" id="KN847553">
    <property type="protein sequence ID" value="KIW01656.1"/>
    <property type="molecule type" value="Genomic_DNA"/>
</dbReference>
<feature type="transmembrane region" description="Helical" evidence="2">
    <location>
        <begin position="180"/>
        <end position="203"/>
    </location>
</feature>
<protein>
    <submittedName>
        <fullName evidence="3">Uncharacterized protein</fullName>
    </submittedName>
</protein>
<feature type="transmembrane region" description="Helical" evidence="2">
    <location>
        <begin position="76"/>
        <end position="97"/>
    </location>
</feature>
<feature type="region of interest" description="Disordered" evidence="1">
    <location>
        <begin position="1"/>
        <end position="71"/>
    </location>
</feature>
<dbReference type="InParanoid" id="A0A0D1XHF3"/>
<feature type="compositionally biased region" description="Low complexity" evidence="1">
    <location>
        <begin position="1"/>
        <end position="26"/>
    </location>
</feature>
<keyword evidence="2" id="KW-0472">Membrane</keyword>
<gene>
    <name evidence="3" type="ORF">PV09_06841</name>
</gene>
<sequence>MDARAAPPSLVPPLSSSSTQSPPSASRRPHRKHQDSFLHFASASDPRISSSEDQASNLSARTPLRREDGETDSEPFLRRLVMMPLISISFLLSLFLVQRSDRARRSSEHPSRQALGSPFWSPFALQSWLSPEPYQDPDDTTWRDADSSQGGSPKPKKRSWYVRKKLRQVGRMQIIDAFELRGVVMIALLALSVLMIVGVGWTFSKAYHGLMARLKR</sequence>